<dbReference type="SUPFAM" id="SSF46955">
    <property type="entry name" value="Putative DNA-binding domain"/>
    <property type="match status" value="1"/>
</dbReference>
<dbReference type="Pfam" id="PF12728">
    <property type="entry name" value="HTH_17"/>
    <property type="match status" value="1"/>
</dbReference>
<dbReference type="Proteomes" id="UP000198771">
    <property type="component" value="Unassembled WGS sequence"/>
</dbReference>
<keyword evidence="3" id="KW-1185">Reference proteome</keyword>
<reference evidence="2 3" key="1">
    <citation type="submission" date="2016-10" db="EMBL/GenBank/DDBJ databases">
        <authorList>
            <person name="de Groot N.N."/>
        </authorList>
    </citation>
    <scope>NUCLEOTIDE SEQUENCE [LARGE SCALE GENOMIC DNA]</scope>
    <source>
        <strain evidence="2 3">ASO4-2</strain>
    </source>
</reference>
<accession>A0A1G6EU54</accession>
<dbReference type="AlphaFoldDB" id="A0A1G6EU54"/>
<organism evidence="2 3">
    <name type="scientific">Desulfonatronum thiosulfatophilum</name>
    <dbReference type="NCBI Taxonomy" id="617002"/>
    <lineage>
        <taxon>Bacteria</taxon>
        <taxon>Pseudomonadati</taxon>
        <taxon>Thermodesulfobacteriota</taxon>
        <taxon>Desulfovibrionia</taxon>
        <taxon>Desulfovibrionales</taxon>
        <taxon>Desulfonatronaceae</taxon>
        <taxon>Desulfonatronum</taxon>
    </lineage>
</organism>
<evidence type="ECO:0000313" key="2">
    <source>
        <dbReference type="EMBL" id="SDB60987.1"/>
    </source>
</evidence>
<sequence length="63" mass="7211">MNVEPLAVNESQAAIMLGLSIKTLQAWRFQRKGPPYVKLESKSIRYCVDDLKSWIADQKISMN</sequence>
<gene>
    <name evidence="2" type="ORF">SAMN05660653_03155</name>
</gene>
<dbReference type="EMBL" id="FMXO01000023">
    <property type="protein sequence ID" value="SDB60987.1"/>
    <property type="molecule type" value="Genomic_DNA"/>
</dbReference>
<protein>
    <submittedName>
        <fullName evidence="2">Transcriptional regulator, AlpA family</fullName>
    </submittedName>
</protein>
<dbReference type="InterPro" id="IPR041657">
    <property type="entry name" value="HTH_17"/>
</dbReference>
<dbReference type="Gene3D" id="1.10.10.10">
    <property type="entry name" value="Winged helix-like DNA-binding domain superfamily/Winged helix DNA-binding domain"/>
    <property type="match status" value="1"/>
</dbReference>
<dbReference type="STRING" id="617002.SAMN05660653_03155"/>
<dbReference type="InterPro" id="IPR036388">
    <property type="entry name" value="WH-like_DNA-bd_sf"/>
</dbReference>
<name>A0A1G6EU54_9BACT</name>
<dbReference type="RefSeq" id="WP_092123830.1">
    <property type="nucleotide sequence ID" value="NZ_FMXO01000023.1"/>
</dbReference>
<evidence type="ECO:0000313" key="3">
    <source>
        <dbReference type="Proteomes" id="UP000198771"/>
    </source>
</evidence>
<dbReference type="InterPro" id="IPR009061">
    <property type="entry name" value="DNA-bd_dom_put_sf"/>
</dbReference>
<feature type="domain" description="Helix-turn-helix" evidence="1">
    <location>
        <begin position="12"/>
        <end position="58"/>
    </location>
</feature>
<proteinExistence type="predicted"/>
<dbReference type="OrthoDB" id="123463at2"/>
<evidence type="ECO:0000259" key="1">
    <source>
        <dbReference type="Pfam" id="PF12728"/>
    </source>
</evidence>